<dbReference type="GO" id="GO:0016491">
    <property type="term" value="F:oxidoreductase activity"/>
    <property type="evidence" value="ECO:0007669"/>
    <property type="project" value="UniProtKB-KW"/>
</dbReference>
<dbReference type="NCBIfam" id="NF005968">
    <property type="entry name" value="PRK08057.1-2"/>
    <property type="match status" value="1"/>
</dbReference>
<accession>A0ABW3ZAX4</accession>
<dbReference type="InterPro" id="IPR003723">
    <property type="entry name" value="Precorrin-6x_reduct"/>
</dbReference>
<evidence type="ECO:0000256" key="2">
    <source>
        <dbReference type="ARBA" id="ARBA00022573"/>
    </source>
</evidence>
<name>A0ABW3ZAX4_9HYPH</name>
<keyword evidence="2" id="KW-0169">Cobalamin biosynthesis</keyword>
<keyword evidence="3 4" id="KW-0560">Oxidoreductase</keyword>
<organism evidence="4 5">
    <name type="scientific">Methylopila musalis</name>
    <dbReference type="NCBI Taxonomy" id="1134781"/>
    <lineage>
        <taxon>Bacteria</taxon>
        <taxon>Pseudomonadati</taxon>
        <taxon>Pseudomonadota</taxon>
        <taxon>Alphaproteobacteria</taxon>
        <taxon>Hyphomicrobiales</taxon>
        <taxon>Methylopilaceae</taxon>
        <taxon>Methylopila</taxon>
    </lineage>
</organism>
<comment type="pathway">
    <text evidence="1">Cofactor biosynthesis; adenosylcobalamin biosynthesis.</text>
</comment>
<dbReference type="RefSeq" id="WP_378776946.1">
    <property type="nucleotide sequence ID" value="NZ_JBHTMX010000223.1"/>
</dbReference>
<comment type="caution">
    <text evidence="4">The sequence shown here is derived from an EMBL/GenBank/DDBJ whole genome shotgun (WGS) entry which is preliminary data.</text>
</comment>
<dbReference type="Pfam" id="PF02571">
    <property type="entry name" value="CbiJ"/>
    <property type="match status" value="1"/>
</dbReference>
<evidence type="ECO:0000313" key="4">
    <source>
        <dbReference type="EMBL" id="MFD1333413.1"/>
    </source>
</evidence>
<sequence>MSGGAPAALVLGGSSEGFAVAALLHAHGFDVTTSFAGRTERRRAPQGRVRVGGFGGVEGLAVHLAAERPLCVIDATHPFAARMKANAAEACRRTATPLIHVERPAWTPQPGDDWRPAADVAEAAALIPATEGPCLITVGRQELGPFAARRDVSLLLRMIDPLETPFPHPSATVILDRGPFDLDAERRLFDAHGVASVVAKNSGGAAARAKLDAARERGLPVVMIERPPLTLGCAAPSPEAAADWALRLASEGRARFGGPGAP</sequence>
<proteinExistence type="predicted"/>
<gene>
    <name evidence="4" type="ORF">ACFQ4O_15545</name>
</gene>
<evidence type="ECO:0000256" key="3">
    <source>
        <dbReference type="ARBA" id="ARBA00023002"/>
    </source>
</evidence>
<protein>
    <submittedName>
        <fullName evidence="4">Cobalt-precorrin-6A reductase</fullName>
        <ecNumber evidence="4">1.3.1.106</ecNumber>
    </submittedName>
</protein>
<dbReference type="PROSITE" id="PS51014">
    <property type="entry name" value="COBK_CBIJ"/>
    <property type="match status" value="1"/>
</dbReference>
<evidence type="ECO:0000256" key="1">
    <source>
        <dbReference type="ARBA" id="ARBA00004953"/>
    </source>
</evidence>
<dbReference type="EC" id="1.3.1.106" evidence="4"/>
<dbReference type="Proteomes" id="UP001597171">
    <property type="component" value="Unassembled WGS sequence"/>
</dbReference>
<reference evidence="5" key="1">
    <citation type="journal article" date="2019" name="Int. J. Syst. Evol. Microbiol.">
        <title>The Global Catalogue of Microorganisms (GCM) 10K type strain sequencing project: providing services to taxonomists for standard genome sequencing and annotation.</title>
        <authorList>
            <consortium name="The Broad Institute Genomics Platform"/>
            <consortium name="The Broad Institute Genome Sequencing Center for Infectious Disease"/>
            <person name="Wu L."/>
            <person name="Ma J."/>
        </authorList>
    </citation>
    <scope>NUCLEOTIDE SEQUENCE [LARGE SCALE GENOMIC DNA]</scope>
    <source>
        <strain evidence="5">CCUG 61696</strain>
    </source>
</reference>
<dbReference type="PANTHER" id="PTHR36925:SF1">
    <property type="entry name" value="COBALT-PRECORRIN-6A REDUCTASE"/>
    <property type="match status" value="1"/>
</dbReference>
<evidence type="ECO:0000313" key="5">
    <source>
        <dbReference type="Proteomes" id="UP001597171"/>
    </source>
</evidence>
<dbReference type="PANTHER" id="PTHR36925">
    <property type="entry name" value="COBALT-PRECORRIN-6A REDUCTASE"/>
    <property type="match status" value="1"/>
</dbReference>
<dbReference type="EMBL" id="JBHTMX010000223">
    <property type="protein sequence ID" value="MFD1333413.1"/>
    <property type="molecule type" value="Genomic_DNA"/>
</dbReference>
<keyword evidence="5" id="KW-1185">Reference proteome</keyword>